<dbReference type="AlphaFoldDB" id="A0A1G7XP30"/>
<dbReference type="PIRSF" id="PIRSF002741">
    <property type="entry name" value="MppA"/>
    <property type="match status" value="1"/>
</dbReference>
<dbReference type="InterPro" id="IPR030678">
    <property type="entry name" value="Peptide/Ni-bd"/>
</dbReference>
<dbReference type="Pfam" id="PF00496">
    <property type="entry name" value="SBP_bac_5"/>
    <property type="match status" value="1"/>
</dbReference>
<evidence type="ECO:0000256" key="3">
    <source>
        <dbReference type="ARBA" id="ARBA00022448"/>
    </source>
</evidence>
<comment type="subcellular location">
    <subcellularLocation>
        <location evidence="1">Cell envelope</location>
    </subcellularLocation>
</comment>
<dbReference type="PROSITE" id="PS51257">
    <property type="entry name" value="PROKAR_LIPOPROTEIN"/>
    <property type="match status" value="1"/>
</dbReference>
<evidence type="ECO:0000313" key="7">
    <source>
        <dbReference type="EMBL" id="SDG85942.1"/>
    </source>
</evidence>
<dbReference type="FunFam" id="3.90.76.10:FF:000001">
    <property type="entry name" value="Oligopeptide ABC transporter substrate-binding protein"/>
    <property type="match status" value="1"/>
</dbReference>
<evidence type="ECO:0000256" key="5">
    <source>
        <dbReference type="ARBA" id="ARBA00022856"/>
    </source>
</evidence>
<dbReference type="Gene3D" id="3.10.105.10">
    <property type="entry name" value="Dipeptide-binding Protein, Domain 3"/>
    <property type="match status" value="1"/>
</dbReference>
<evidence type="ECO:0000259" key="6">
    <source>
        <dbReference type="Pfam" id="PF00496"/>
    </source>
</evidence>
<dbReference type="CDD" id="cd08504">
    <property type="entry name" value="PBP2_OppA"/>
    <property type="match status" value="1"/>
</dbReference>
<evidence type="ECO:0000256" key="2">
    <source>
        <dbReference type="ARBA" id="ARBA00005695"/>
    </source>
</evidence>
<dbReference type="InterPro" id="IPR039424">
    <property type="entry name" value="SBP_5"/>
</dbReference>
<evidence type="ECO:0000313" key="8">
    <source>
        <dbReference type="Proteomes" id="UP000198956"/>
    </source>
</evidence>
<organism evidence="7 8">
    <name type="scientific">Aneurinibacillus thermoaerophilus</name>
    <dbReference type="NCBI Taxonomy" id="143495"/>
    <lineage>
        <taxon>Bacteria</taxon>
        <taxon>Bacillati</taxon>
        <taxon>Bacillota</taxon>
        <taxon>Bacilli</taxon>
        <taxon>Bacillales</taxon>
        <taxon>Paenibacillaceae</taxon>
        <taxon>Aneurinibacillus group</taxon>
        <taxon>Aneurinibacillus</taxon>
    </lineage>
</organism>
<protein>
    <submittedName>
        <fullName evidence="7">Oligopeptide transport system substrate-binding protein</fullName>
    </submittedName>
</protein>
<dbReference type="EMBL" id="FNDE01000004">
    <property type="protein sequence ID" value="SDG85942.1"/>
    <property type="molecule type" value="Genomic_DNA"/>
</dbReference>
<comment type="similarity">
    <text evidence="2">Belongs to the bacterial solute-binding protein 5 family.</text>
</comment>
<dbReference type="InterPro" id="IPR000914">
    <property type="entry name" value="SBP_5_dom"/>
</dbReference>
<dbReference type="Proteomes" id="UP000198956">
    <property type="component" value="Unassembled WGS sequence"/>
</dbReference>
<sequence>MKKSFSIFLSFVLLFILALTGCGGGEKSAGGEKAGEKILRVNNSTEPGSLHPARAQGTHDSWPMRHLFVGLTMKEEGGKIVPAMAEKWDISPDKKKYTFHLRDGLKWSNGDPLTAHDFEYAWKYVLNPSTPSDYAWILYYIDGAQQYNESKEKDPQKLKALEDKVGVKALDDKTLEVKLKNPTPFFEELVSFYTYFPIDKKVQEQNPNWANDAKTFVSNGPFKLVEWQHKSHLKMAKNENYFEKDRIKLDGIHWTMVEDENTAWQSFRSGDYDLLYPLPSDVIGQLKSSNSPEFKSAIQFATYFYRFNTTKKPFNNKKVRLALTLAIDRNTITQNVTQGGEKPAFGYVGPGAKEPSGKEFQEVSGNFFKEDVALAKRLLAEGLKEEGMTSMPKFTILYNTLDAHKRIAEAIQEMWRKNLGLKVGLENVEFQVKIDREHKLDYDVSRSGWIADYTDPMTMLEMFTSYSKQNDTGWKNKEYDALIDQAQKAADQAKRMELMHKAEKILMDEMPIMPIYFYAMPYAVKENVTGVYTVPDEYPVMKYADKK</sequence>
<name>A0A1G7XP30_ANETH</name>
<dbReference type="GO" id="GO:0015833">
    <property type="term" value="P:peptide transport"/>
    <property type="evidence" value="ECO:0007669"/>
    <property type="project" value="UniProtKB-KW"/>
</dbReference>
<dbReference type="GO" id="GO:1904680">
    <property type="term" value="F:peptide transmembrane transporter activity"/>
    <property type="evidence" value="ECO:0007669"/>
    <property type="project" value="TreeGrafter"/>
</dbReference>
<proteinExistence type="inferred from homology"/>
<dbReference type="Gene3D" id="3.40.190.10">
    <property type="entry name" value="Periplasmic binding protein-like II"/>
    <property type="match status" value="1"/>
</dbReference>
<reference evidence="7 8" key="1">
    <citation type="submission" date="2016-10" db="EMBL/GenBank/DDBJ databases">
        <authorList>
            <person name="de Groot N.N."/>
        </authorList>
    </citation>
    <scope>NUCLEOTIDE SEQUENCE [LARGE SCALE GENOMIC DNA]</scope>
    <source>
        <strain evidence="7 8">L 420-91</strain>
    </source>
</reference>
<keyword evidence="5" id="KW-0571">Peptide transport</keyword>
<dbReference type="FunFam" id="3.10.105.10:FF:000001">
    <property type="entry name" value="Oligopeptide ABC transporter, oligopeptide-binding protein"/>
    <property type="match status" value="1"/>
</dbReference>
<accession>A0A1G7XP30</accession>
<keyword evidence="4" id="KW-0732">Signal</keyword>
<evidence type="ECO:0000256" key="1">
    <source>
        <dbReference type="ARBA" id="ARBA00004196"/>
    </source>
</evidence>
<dbReference type="GO" id="GO:0043190">
    <property type="term" value="C:ATP-binding cassette (ABC) transporter complex"/>
    <property type="evidence" value="ECO:0007669"/>
    <property type="project" value="InterPro"/>
</dbReference>
<dbReference type="PANTHER" id="PTHR30290">
    <property type="entry name" value="PERIPLASMIC BINDING COMPONENT OF ABC TRANSPORTER"/>
    <property type="match status" value="1"/>
</dbReference>
<dbReference type="PANTHER" id="PTHR30290:SF79">
    <property type="entry name" value="DIPEPTIDE-BINDING PROTEIN DPPE"/>
    <property type="match status" value="1"/>
</dbReference>
<keyword evidence="3" id="KW-0813">Transport</keyword>
<gene>
    <name evidence="7" type="ORF">SAMN04489735_1004102</name>
</gene>
<dbReference type="GO" id="GO:0030288">
    <property type="term" value="C:outer membrane-bounded periplasmic space"/>
    <property type="evidence" value="ECO:0007669"/>
    <property type="project" value="UniProtKB-ARBA"/>
</dbReference>
<dbReference type="Gene3D" id="3.90.76.10">
    <property type="entry name" value="Dipeptide-binding Protein, Domain 1"/>
    <property type="match status" value="1"/>
</dbReference>
<feature type="domain" description="Solute-binding protein family 5" evidence="6">
    <location>
        <begin position="79"/>
        <end position="470"/>
    </location>
</feature>
<evidence type="ECO:0000256" key="4">
    <source>
        <dbReference type="ARBA" id="ARBA00022729"/>
    </source>
</evidence>
<dbReference type="SUPFAM" id="SSF53850">
    <property type="entry name" value="Periplasmic binding protein-like II"/>
    <property type="match status" value="1"/>
</dbReference>
<keyword evidence="5" id="KW-0653">Protein transport</keyword>